<dbReference type="InterPro" id="IPR052337">
    <property type="entry name" value="SAT4-like"/>
</dbReference>
<dbReference type="EMBL" id="CABFNQ020000594">
    <property type="protein sequence ID" value="CAH0019933.1"/>
    <property type="molecule type" value="Genomic_DNA"/>
</dbReference>
<keyword evidence="4 6" id="KW-0472">Membrane</keyword>
<organism evidence="8 9">
    <name type="scientific">Clonostachys rhizophaga</name>
    <dbReference type="NCBI Taxonomy" id="160324"/>
    <lineage>
        <taxon>Eukaryota</taxon>
        <taxon>Fungi</taxon>
        <taxon>Dikarya</taxon>
        <taxon>Ascomycota</taxon>
        <taxon>Pezizomycotina</taxon>
        <taxon>Sordariomycetes</taxon>
        <taxon>Hypocreomycetidae</taxon>
        <taxon>Hypocreales</taxon>
        <taxon>Bionectriaceae</taxon>
        <taxon>Clonostachys</taxon>
    </lineage>
</organism>
<dbReference type="PANTHER" id="PTHR33048:SF47">
    <property type="entry name" value="INTEGRAL MEMBRANE PROTEIN-RELATED"/>
    <property type="match status" value="1"/>
</dbReference>
<feature type="transmembrane region" description="Helical" evidence="6">
    <location>
        <begin position="111"/>
        <end position="133"/>
    </location>
</feature>
<evidence type="ECO:0000256" key="2">
    <source>
        <dbReference type="ARBA" id="ARBA00022692"/>
    </source>
</evidence>
<reference evidence="8" key="1">
    <citation type="submission" date="2021-10" db="EMBL/GenBank/DDBJ databases">
        <authorList>
            <person name="Piombo E."/>
        </authorList>
    </citation>
    <scope>NUCLEOTIDE SEQUENCE</scope>
</reference>
<keyword evidence="9" id="KW-1185">Reference proteome</keyword>
<comment type="similarity">
    <text evidence="5">Belongs to the SAT4 family.</text>
</comment>
<evidence type="ECO:0000259" key="7">
    <source>
        <dbReference type="Pfam" id="PF20684"/>
    </source>
</evidence>
<dbReference type="PANTHER" id="PTHR33048">
    <property type="entry name" value="PTH11-LIKE INTEGRAL MEMBRANE PROTEIN (AFU_ORTHOLOGUE AFUA_5G11245)"/>
    <property type="match status" value="1"/>
</dbReference>
<feature type="transmembrane region" description="Helical" evidence="6">
    <location>
        <begin position="158"/>
        <end position="180"/>
    </location>
</feature>
<feature type="domain" description="Rhodopsin" evidence="7">
    <location>
        <begin position="26"/>
        <end position="258"/>
    </location>
</feature>
<keyword evidence="3 6" id="KW-1133">Transmembrane helix</keyword>
<dbReference type="GO" id="GO:0016020">
    <property type="term" value="C:membrane"/>
    <property type="evidence" value="ECO:0007669"/>
    <property type="project" value="UniProtKB-SubCell"/>
</dbReference>
<evidence type="ECO:0000256" key="4">
    <source>
        <dbReference type="ARBA" id="ARBA00023136"/>
    </source>
</evidence>
<evidence type="ECO:0000313" key="8">
    <source>
        <dbReference type="EMBL" id="CAH0019933.1"/>
    </source>
</evidence>
<dbReference type="AlphaFoldDB" id="A0A9N9VCC2"/>
<dbReference type="OrthoDB" id="5417844at2759"/>
<dbReference type="Proteomes" id="UP000696573">
    <property type="component" value="Unassembled WGS sequence"/>
</dbReference>
<evidence type="ECO:0000313" key="9">
    <source>
        <dbReference type="Proteomes" id="UP000696573"/>
    </source>
</evidence>
<evidence type="ECO:0000256" key="1">
    <source>
        <dbReference type="ARBA" id="ARBA00004141"/>
    </source>
</evidence>
<evidence type="ECO:0000256" key="3">
    <source>
        <dbReference type="ARBA" id="ARBA00022989"/>
    </source>
</evidence>
<dbReference type="Pfam" id="PF20684">
    <property type="entry name" value="Fung_rhodopsin"/>
    <property type="match status" value="1"/>
</dbReference>
<keyword evidence="2 6" id="KW-0812">Transmembrane</keyword>
<proteinExistence type="inferred from homology"/>
<comment type="subcellular location">
    <subcellularLocation>
        <location evidence="1">Membrane</location>
        <topology evidence="1">Multi-pass membrane protein</topology>
    </subcellularLocation>
</comment>
<name>A0A9N9VCC2_9HYPO</name>
<gene>
    <name evidence="8" type="ORF">CRHIZ90672A_00019005</name>
</gene>
<feature type="transmembrane region" description="Helical" evidence="6">
    <location>
        <begin position="35"/>
        <end position="55"/>
    </location>
</feature>
<sequence length="315" mass="34738">MAQFDPNFVVSVFVTMVVAALALTGRLVARCMTKVVLWLDDYFAISAFGLCMPGLEYPLMTLRARAPSKHSDNHTSFCGTQSCSTPSPSPCQKFSILGFYWRFLSKSNIRIPIQILATCSLLWLIIRTFLAIFHCVPVQAFWDKTIEGAVCSINDSKFFFGTVLVHLIIDVFILVLPVLQVKRLQLRSAEKAAVLSLFMFGTLVCVTSIVVLVESLRFDPSSPEMPSDIASIMIWATVEVNLAIVSSCLPILRPILSKIAPRSMPCPAETTSSVIVGKVKGSTSGGSRHTKKLMTLVPRGIWLIQNSWGVVKMIM</sequence>
<accession>A0A9N9VCC2</accession>
<evidence type="ECO:0000256" key="6">
    <source>
        <dbReference type="SAM" id="Phobius"/>
    </source>
</evidence>
<dbReference type="InterPro" id="IPR049326">
    <property type="entry name" value="Rhodopsin_dom_fungi"/>
</dbReference>
<feature type="transmembrane region" description="Helical" evidence="6">
    <location>
        <begin position="192"/>
        <end position="212"/>
    </location>
</feature>
<comment type="caution">
    <text evidence="8">The sequence shown here is derived from an EMBL/GenBank/DDBJ whole genome shotgun (WGS) entry which is preliminary data.</text>
</comment>
<protein>
    <recommendedName>
        <fullName evidence="7">Rhodopsin domain-containing protein</fullName>
    </recommendedName>
</protein>
<feature type="transmembrane region" description="Helical" evidence="6">
    <location>
        <begin position="7"/>
        <end position="29"/>
    </location>
</feature>
<evidence type="ECO:0000256" key="5">
    <source>
        <dbReference type="ARBA" id="ARBA00038359"/>
    </source>
</evidence>
<feature type="transmembrane region" description="Helical" evidence="6">
    <location>
        <begin position="232"/>
        <end position="252"/>
    </location>
</feature>